<organism evidence="2 3">
    <name type="scientific">Mobilitalea sibirica</name>
    <dbReference type="NCBI Taxonomy" id="1462919"/>
    <lineage>
        <taxon>Bacteria</taxon>
        <taxon>Bacillati</taxon>
        <taxon>Bacillota</taxon>
        <taxon>Clostridia</taxon>
        <taxon>Lachnospirales</taxon>
        <taxon>Lachnospiraceae</taxon>
        <taxon>Mobilitalea</taxon>
    </lineage>
</organism>
<proteinExistence type="predicted"/>
<dbReference type="RefSeq" id="WP_197662215.1">
    <property type="nucleotide sequence ID" value="NZ_JAEAGR010000016.1"/>
</dbReference>
<dbReference type="Proteomes" id="UP000623269">
    <property type="component" value="Unassembled WGS sequence"/>
</dbReference>
<gene>
    <name evidence="2" type="ORF">I5677_13780</name>
</gene>
<name>A0A8J7HCD8_9FIRM</name>
<feature type="transmembrane region" description="Helical" evidence="1">
    <location>
        <begin position="48"/>
        <end position="69"/>
    </location>
</feature>
<keyword evidence="1" id="KW-0812">Transmembrane</keyword>
<evidence type="ECO:0000313" key="2">
    <source>
        <dbReference type="EMBL" id="MBH1941966.1"/>
    </source>
</evidence>
<protein>
    <submittedName>
        <fullName evidence="2">Uncharacterized protein</fullName>
    </submittedName>
</protein>
<sequence length="102" mass="11828">MKDKVIRNVSFLCGIMIYSLIHWTFPLIFGETPVNILRFDSPVGLRNYTINVFSYFILTLLVIIILIVLQHKKMRSFLESLLGIVVSIIMNALFISFMLRGF</sequence>
<reference evidence="2" key="1">
    <citation type="submission" date="2020-12" db="EMBL/GenBank/DDBJ databases">
        <title>M. sibirica DSM 26468T genome.</title>
        <authorList>
            <person name="Thieme N."/>
            <person name="Rettenmaier R."/>
            <person name="Zverlov V."/>
            <person name="Liebl W."/>
        </authorList>
    </citation>
    <scope>NUCLEOTIDE SEQUENCE</scope>
    <source>
        <strain evidence="2">DSM 26468</strain>
    </source>
</reference>
<comment type="caution">
    <text evidence="2">The sequence shown here is derived from an EMBL/GenBank/DDBJ whole genome shotgun (WGS) entry which is preliminary data.</text>
</comment>
<keyword evidence="1" id="KW-0472">Membrane</keyword>
<evidence type="ECO:0000313" key="3">
    <source>
        <dbReference type="Proteomes" id="UP000623269"/>
    </source>
</evidence>
<keyword evidence="1" id="KW-1133">Transmembrane helix</keyword>
<keyword evidence="3" id="KW-1185">Reference proteome</keyword>
<feature type="transmembrane region" description="Helical" evidence="1">
    <location>
        <begin position="9"/>
        <end position="28"/>
    </location>
</feature>
<evidence type="ECO:0000256" key="1">
    <source>
        <dbReference type="SAM" id="Phobius"/>
    </source>
</evidence>
<accession>A0A8J7HCD8</accession>
<feature type="transmembrane region" description="Helical" evidence="1">
    <location>
        <begin position="81"/>
        <end position="99"/>
    </location>
</feature>
<dbReference type="EMBL" id="JAEAGR010000016">
    <property type="protein sequence ID" value="MBH1941966.1"/>
    <property type="molecule type" value="Genomic_DNA"/>
</dbReference>
<dbReference type="AlphaFoldDB" id="A0A8J7HCD8"/>